<sequence length="361" mass="39677">MDLRPSSSHIWTKCAAMPLMSSRVPPGDVGDPAREGTCAAWVAEMVLTGAVSTAADMVGQSHENGWLVEPDMAQHIQKYVDRVRSYGGEIHTERKVRLNQHIAGTPDAFAVLGSDHVLIVDDLKYGFGLVEPYQNPQVCIYAGAILRMLTARGVRVDRVVIGIYQPRAWSPAGIHRIWSCYPEELMSFVKTIEEAGNAAQNPNAPATPGAHCEYCDAAATCAANAAENYRVYERNASQQQRHMTVEELAKELDFLEMASDMLKGRKSAVEAEAAARMKRAETIPGWHMEQRAGQRRFTVPAATVRALTGLDPEVSKMVTPAELERMGASDAVVARITETPRTAPRLKKVAPGYYANLFKQR</sequence>
<dbReference type="InterPro" id="IPR021229">
    <property type="entry name" value="DUF2800"/>
</dbReference>
<evidence type="ECO:0000313" key="2">
    <source>
        <dbReference type="Proteomes" id="UP001227126"/>
    </source>
</evidence>
<proteinExistence type="predicted"/>
<accession>A0ABT7FJ92</accession>
<dbReference type="InterPro" id="IPR011604">
    <property type="entry name" value="PDDEXK-like_dom_sf"/>
</dbReference>
<gene>
    <name evidence="1" type="ORF">QO034_18905</name>
</gene>
<dbReference type="EMBL" id="JASNJE010000031">
    <property type="protein sequence ID" value="MDK3075162.1"/>
    <property type="molecule type" value="Genomic_DNA"/>
</dbReference>
<name>A0ABT7FJ92_9RHOB</name>
<evidence type="ECO:0000313" key="1">
    <source>
        <dbReference type="EMBL" id="MDK3075162.1"/>
    </source>
</evidence>
<dbReference type="RefSeq" id="WP_284487093.1">
    <property type="nucleotide sequence ID" value="NZ_JASNJE010000031.1"/>
</dbReference>
<organism evidence="1 2">
    <name type="scientific">Sedimentitalea xiamensis</name>
    <dbReference type="NCBI Taxonomy" id="3050037"/>
    <lineage>
        <taxon>Bacteria</taxon>
        <taxon>Pseudomonadati</taxon>
        <taxon>Pseudomonadota</taxon>
        <taxon>Alphaproteobacteria</taxon>
        <taxon>Rhodobacterales</taxon>
        <taxon>Paracoccaceae</taxon>
        <taxon>Sedimentitalea</taxon>
    </lineage>
</organism>
<dbReference type="Gene3D" id="3.90.320.10">
    <property type="match status" value="1"/>
</dbReference>
<reference evidence="1 2" key="1">
    <citation type="submission" date="2023-05" db="EMBL/GenBank/DDBJ databases">
        <title>Sedimentitalea sp. nov. JM2-8.</title>
        <authorList>
            <person name="Huang J."/>
        </authorList>
    </citation>
    <scope>NUCLEOTIDE SEQUENCE [LARGE SCALE GENOMIC DNA]</scope>
    <source>
        <strain evidence="1 2">JM2-8</strain>
    </source>
</reference>
<dbReference type="Proteomes" id="UP001227126">
    <property type="component" value="Unassembled WGS sequence"/>
</dbReference>
<comment type="caution">
    <text evidence="1">The sequence shown here is derived from an EMBL/GenBank/DDBJ whole genome shotgun (WGS) entry which is preliminary data.</text>
</comment>
<protein>
    <submittedName>
        <fullName evidence="1">DUF2800 domain-containing protein</fullName>
    </submittedName>
</protein>
<dbReference type="Pfam" id="PF10926">
    <property type="entry name" value="DUF2800"/>
    <property type="match status" value="1"/>
</dbReference>
<keyword evidence="2" id="KW-1185">Reference proteome</keyword>